<evidence type="ECO:0000313" key="1">
    <source>
        <dbReference type="EMBL" id="KAJ0102150.1"/>
    </source>
</evidence>
<reference evidence="2" key="1">
    <citation type="journal article" date="2023" name="G3 (Bethesda)">
        <title>Genome assembly and association tests identify interacting loci associated with vigor, precocity, and sex in interspecific pistachio rootstocks.</title>
        <authorList>
            <person name="Palmer W."/>
            <person name="Jacygrad E."/>
            <person name="Sagayaradj S."/>
            <person name="Cavanaugh K."/>
            <person name="Han R."/>
            <person name="Bertier L."/>
            <person name="Beede B."/>
            <person name="Kafkas S."/>
            <person name="Golino D."/>
            <person name="Preece J."/>
            <person name="Michelmore R."/>
        </authorList>
    </citation>
    <scope>NUCLEOTIDE SEQUENCE [LARGE SCALE GENOMIC DNA]</scope>
</reference>
<evidence type="ECO:0000313" key="2">
    <source>
        <dbReference type="Proteomes" id="UP001164250"/>
    </source>
</evidence>
<accession>A0ACC1BT35</accession>
<keyword evidence="2" id="KW-1185">Reference proteome</keyword>
<dbReference type="EMBL" id="CM047899">
    <property type="protein sequence ID" value="KAJ0102150.1"/>
    <property type="molecule type" value="Genomic_DNA"/>
</dbReference>
<dbReference type="Proteomes" id="UP001164250">
    <property type="component" value="Chromosome 3"/>
</dbReference>
<proteinExistence type="predicted"/>
<organism evidence="1 2">
    <name type="scientific">Pistacia atlantica</name>
    <dbReference type="NCBI Taxonomy" id="434234"/>
    <lineage>
        <taxon>Eukaryota</taxon>
        <taxon>Viridiplantae</taxon>
        <taxon>Streptophyta</taxon>
        <taxon>Embryophyta</taxon>
        <taxon>Tracheophyta</taxon>
        <taxon>Spermatophyta</taxon>
        <taxon>Magnoliopsida</taxon>
        <taxon>eudicotyledons</taxon>
        <taxon>Gunneridae</taxon>
        <taxon>Pentapetalae</taxon>
        <taxon>rosids</taxon>
        <taxon>malvids</taxon>
        <taxon>Sapindales</taxon>
        <taxon>Anacardiaceae</taxon>
        <taxon>Pistacia</taxon>
    </lineage>
</organism>
<comment type="caution">
    <text evidence="1">The sequence shown here is derived from an EMBL/GenBank/DDBJ whole genome shotgun (WGS) entry which is preliminary data.</text>
</comment>
<name>A0ACC1BT35_9ROSI</name>
<protein>
    <submittedName>
        <fullName evidence="1">Uncharacterized protein</fullName>
    </submittedName>
</protein>
<gene>
    <name evidence="1" type="ORF">Patl1_05329</name>
</gene>
<sequence length="106" mass="12149">MADGILFDMAEKLLQLLGPHVFQEIGLAWGVQDDINKIRETIRSIEAVLLDAEKQHSKTNELVIEWLRRLKVVFYKADDLLDDLSTKLIKREMTTGNKLAKEGEAR</sequence>